<gene>
    <name evidence="2" type="ORF">IF1G_10638</name>
</gene>
<keyword evidence="1" id="KW-0732">Signal</keyword>
<proteinExistence type="predicted"/>
<feature type="signal peptide" evidence="1">
    <location>
        <begin position="1"/>
        <end position="21"/>
    </location>
</feature>
<evidence type="ECO:0000313" key="3">
    <source>
        <dbReference type="Proteomes" id="UP000315783"/>
    </source>
</evidence>
<organism evidence="2 3">
    <name type="scientific">Cordyceps javanica</name>
    <dbReference type="NCBI Taxonomy" id="43265"/>
    <lineage>
        <taxon>Eukaryota</taxon>
        <taxon>Fungi</taxon>
        <taxon>Dikarya</taxon>
        <taxon>Ascomycota</taxon>
        <taxon>Pezizomycotina</taxon>
        <taxon>Sordariomycetes</taxon>
        <taxon>Hypocreomycetidae</taxon>
        <taxon>Hypocreales</taxon>
        <taxon>Cordycipitaceae</taxon>
        <taxon>Cordyceps</taxon>
    </lineage>
</organism>
<feature type="chain" id="PRO_5022133511" evidence="1">
    <location>
        <begin position="22"/>
        <end position="116"/>
    </location>
</feature>
<dbReference type="AlphaFoldDB" id="A0A545VKH1"/>
<evidence type="ECO:0000313" key="2">
    <source>
        <dbReference type="EMBL" id="TQV90686.1"/>
    </source>
</evidence>
<name>A0A545VKH1_9HYPO</name>
<evidence type="ECO:0000256" key="1">
    <source>
        <dbReference type="SAM" id="SignalP"/>
    </source>
</evidence>
<reference evidence="2 3" key="1">
    <citation type="journal article" date="2019" name="Appl. Microbiol. Biotechnol.">
        <title>Genome sequence of Isaria javanica and comparative genome analysis insights into family S53 peptidase evolution in fungal entomopathogens.</title>
        <authorList>
            <person name="Lin R."/>
            <person name="Zhang X."/>
            <person name="Xin B."/>
            <person name="Zou M."/>
            <person name="Gao Y."/>
            <person name="Qin F."/>
            <person name="Hu Q."/>
            <person name="Xie B."/>
            <person name="Cheng X."/>
        </authorList>
    </citation>
    <scope>NUCLEOTIDE SEQUENCE [LARGE SCALE GENOMIC DNA]</scope>
    <source>
        <strain evidence="2 3">IJ1G</strain>
    </source>
</reference>
<sequence>MSPVMQTILALLAVATSTASAKPVVAAAAEEAPASTTACVYTENRWPGYTWGPTSTTWTSTVTATNTVDCGGCDSAEYHDQYMGPGPVVFFTTTVTAETASTTTVMECGATPTDAA</sequence>
<keyword evidence="3" id="KW-1185">Reference proteome</keyword>
<protein>
    <submittedName>
        <fullName evidence="2">Uncharacterized protein</fullName>
    </submittedName>
</protein>
<dbReference type="EMBL" id="SPUK01000024">
    <property type="protein sequence ID" value="TQV90686.1"/>
    <property type="molecule type" value="Genomic_DNA"/>
</dbReference>
<accession>A0A545VKH1</accession>
<dbReference type="Proteomes" id="UP000315783">
    <property type="component" value="Unassembled WGS sequence"/>
</dbReference>
<comment type="caution">
    <text evidence="2">The sequence shown here is derived from an EMBL/GenBank/DDBJ whole genome shotgun (WGS) entry which is preliminary data.</text>
</comment>